<feature type="domain" description="VOC" evidence="1">
    <location>
        <begin position="8"/>
        <end position="126"/>
    </location>
</feature>
<name>A0A378I102_9GAMM</name>
<dbReference type="Pfam" id="PF00903">
    <property type="entry name" value="Glyoxalase"/>
    <property type="match status" value="1"/>
</dbReference>
<dbReference type="PROSITE" id="PS51819">
    <property type="entry name" value="VOC"/>
    <property type="match status" value="1"/>
</dbReference>
<dbReference type="AlphaFoldDB" id="A0A378I102"/>
<dbReference type="Proteomes" id="UP000254968">
    <property type="component" value="Unassembled WGS sequence"/>
</dbReference>
<organism evidence="2 3">
    <name type="scientific">Legionella beliardensis</name>
    <dbReference type="NCBI Taxonomy" id="91822"/>
    <lineage>
        <taxon>Bacteria</taxon>
        <taxon>Pseudomonadati</taxon>
        <taxon>Pseudomonadota</taxon>
        <taxon>Gammaproteobacteria</taxon>
        <taxon>Legionellales</taxon>
        <taxon>Legionellaceae</taxon>
        <taxon>Legionella</taxon>
    </lineage>
</organism>
<evidence type="ECO:0000259" key="1">
    <source>
        <dbReference type="PROSITE" id="PS51819"/>
    </source>
</evidence>
<dbReference type="InterPro" id="IPR029068">
    <property type="entry name" value="Glyas_Bleomycin-R_OHBP_Dase"/>
</dbReference>
<dbReference type="PANTHER" id="PTHR33993:SF14">
    <property type="entry name" value="GB|AAF24581.1"/>
    <property type="match status" value="1"/>
</dbReference>
<accession>A0A378I102</accession>
<dbReference type="InterPro" id="IPR004360">
    <property type="entry name" value="Glyas_Fos-R_dOase_dom"/>
</dbReference>
<evidence type="ECO:0000313" key="3">
    <source>
        <dbReference type="Proteomes" id="UP000254968"/>
    </source>
</evidence>
<gene>
    <name evidence="2" type="ORF">NCTC13315_01421</name>
</gene>
<keyword evidence="3" id="KW-1185">Reference proteome</keyword>
<dbReference type="EMBL" id="UGNV01000001">
    <property type="protein sequence ID" value="STX28887.1"/>
    <property type="molecule type" value="Genomic_DNA"/>
</dbReference>
<dbReference type="OrthoDB" id="9793039at2"/>
<dbReference type="PANTHER" id="PTHR33993">
    <property type="entry name" value="GLYOXALASE-RELATED"/>
    <property type="match status" value="1"/>
</dbReference>
<dbReference type="Gene3D" id="3.10.180.10">
    <property type="entry name" value="2,3-Dihydroxybiphenyl 1,2-Dioxygenase, domain 1"/>
    <property type="match status" value="1"/>
</dbReference>
<sequence>MNKSQVGKFCWNELMTTNIAAAKEFYEKVLGWQYTEQAMGEHVYTFIKIATDDKPIGGMWEIPNHEKAQLLPRWTSYILVEDLEETVNKAIEHGATVKVPITKLSNFGRIAVIVDPANAAIALLDKLD</sequence>
<dbReference type="SUPFAM" id="SSF54593">
    <property type="entry name" value="Glyoxalase/Bleomycin resistance protein/Dihydroxybiphenyl dioxygenase"/>
    <property type="match status" value="1"/>
</dbReference>
<reference evidence="2 3" key="1">
    <citation type="submission" date="2018-06" db="EMBL/GenBank/DDBJ databases">
        <authorList>
            <consortium name="Pathogen Informatics"/>
            <person name="Doyle S."/>
        </authorList>
    </citation>
    <scope>NUCLEOTIDE SEQUENCE [LARGE SCALE GENOMIC DNA]</scope>
    <source>
        <strain evidence="2 3">NCTC13315</strain>
    </source>
</reference>
<evidence type="ECO:0000313" key="2">
    <source>
        <dbReference type="EMBL" id="STX28887.1"/>
    </source>
</evidence>
<dbReference type="InterPro" id="IPR037523">
    <property type="entry name" value="VOC_core"/>
</dbReference>
<dbReference type="InterPro" id="IPR052164">
    <property type="entry name" value="Anthracycline_SecMetBiosynth"/>
</dbReference>
<proteinExistence type="predicted"/>
<protein>
    <submittedName>
        <fullName evidence="2">Glyoxalase/bleomycin resistance protein</fullName>
    </submittedName>
</protein>
<dbReference type="CDD" id="cd07247">
    <property type="entry name" value="SgaA_N_like"/>
    <property type="match status" value="1"/>
</dbReference>